<organism evidence="2 3">
    <name type="scientific">Deinococcus seoulensis</name>
    <dbReference type="NCBI Taxonomy" id="1837379"/>
    <lineage>
        <taxon>Bacteria</taxon>
        <taxon>Thermotogati</taxon>
        <taxon>Deinococcota</taxon>
        <taxon>Deinococci</taxon>
        <taxon>Deinococcales</taxon>
        <taxon>Deinococcaceae</taxon>
        <taxon>Deinococcus</taxon>
    </lineage>
</organism>
<reference evidence="3" key="1">
    <citation type="journal article" date="2019" name="Int. J. Syst. Evol. Microbiol.">
        <title>The Global Catalogue of Microorganisms (GCM) 10K type strain sequencing project: providing services to taxonomists for standard genome sequencing and annotation.</title>
        <authorList>
            <consortium name="The Broad Institute Genomics Platform"/>
            <consortium name="The Broad Institute Genome Sequencing Center for Infectious Disease"/>
            <person name="Wu L."/>
            <person name="Ma J."/>
        </authorList>
    </citation>
    <scope>NUCLEOTIDE SEQUENCE [LARGE SCALE GENOMIC DNA]</scope>
    <source>
        <strain evidence="3">JCM 31404</strain>
    </source>
</reference>
<evidence type="ECO:0000313" key="3">
    <source>
        <dbReference type="Proteomes" id="UP000634308"/>
    </source>
</evidence>
<evidence type="ECO:0000313" key="2">
    <source>
        <dbReference type="EMBL" id="GGR52020.1"/>
    </source>
</evidence>
<gene>
    <name evidence="2" type="ORF">GCM10008959_11690</name>
</gene>
<keyword evidence="3" id="KW-1185">Reference proteome</keyword>
<comment type="caution">
    <text evidence="2">The sequence shown here is derived from an EMBL/GenBank/DDBJ whole genome shotgun (WGS) entry which is preliminary data.</text>
</comment>
<evidence type="ECO:0000256" key="1">
    <source>
        <dbReference type="SAM" id="MobiDB-lite"/>
    </source>
</evidence>
<sequence length="155" mass="16552">MTDPANPTTPPTSTAPTSTRTDKGVRGFELDIHVAFTQPLPAAQARAALLTLDGFTVDLYRPHPAALHADQSGGDAPDEVPSARLTGPLRDPEALRAGLSALLGGPARYVEVGVRGFLRSAAGQTEWMPWKRNAVLPRADVARVTFEEGVRFVLE</sequence>
<name>A0ABQ2RR76_9DEIO</name>
<accession>A0ABQ2RR76</accession>
<dbReference type="Proteomes" id="UP000634308">
    <property type="component" value="Unassembled WGS sequence"/>
</dbReference>
<dbReference type="EMBL" id="BMQM01000005">
    <property type="protein sequence ID" value="GGR52020.1"/>
    <property type="molecule type" value="Genomic_DNA"/>
</dbReference>
<protein>
    <submittedName>
        <fullName evidence="2">Uncharacterized protein</fullName>
    </submittedName>
</protein>
<feature type="region of interest" description="Disordered" evidence="1">
    <location>
        <begin position="1"/>
        <end position="23"/>
    </location>
</feature>
<feature type="compositionally biased region" description="Low complexity" evidence="1">
    <location>
        <begin position="1"/>
        <end position="19"/>
    </location>
</feature>
<dbReference type="RefSeq" id="WP_189064054.1">
    <property type="nucleotide sequence ID" value="NZ_BMQM01000005.1"/>
</dbReference>
<proteinExistence type="predicted"/>
<feature type="region of interest" description="Disordered" evidence="1">
    <location>
        <begin position="66"/>
        <end position="89"/>
    </location>
</feature>